<evidence type="ECO:0000259" key="8">
    <source>
        <dbReference type="Pfam" id="PF13567"/>
    </source>
</evidence>
<feature type="domain" description="DUF4131" evidence="8">
    <location>
        <begin position="34"/>
        <end position="183"/>
    </location>
</feature>
<dbReference type="GO" id="GO:0005886">
    <property type="term" value="C:plasma membrane"/>
    <property type="evidence" value="ECO:0007669"/>
    <property type="project" value="UniProtKB-SubCell"/>
</dbReference>
<evidence type="ECO:0000256" key="1">
    <source>
        <dbReference type="ARBA" id="ARBA00004651"/>
    </source>
</evidence>
<name>A0A6J4I0H0_9BACT</name>
<dbReference type="InterPro" id="IPR036866">
    <property type="entry name" value="RibonucZ/Hydroxyglut_hydro"/>
</dbReference>
<dbReference type="InterPro" id="IPR004477">
    <property type="entry name" value="ComEC_N"/>
</dbReference>
<sequence length="762" mass="82997">MKLLESLPRQPFIGVACAAIAGILLADNAPHPALGAIGAAALAIAALVRRSSLVTHVFVLASFYCVHSFRESSSPAVQLAQELGPEPVALAARGVVVSEPRLSARGTATFQLRTRSITKDGQLRSCDATLLARWRGDVRYGDELQLFGVASPVEPPRNPGEFDMRAYLARRDIRHELFVRYPENGKVLSRGGGNRVMHAAQASRKWMQDALARGLEDSPDLHSLISGMVLGVRDETPDEIEEQFQQTGTLHLFAVSGLNVAIVAHLLWIVATTMRIPRRWAIGLIIPALFFYAAVTGLNPSSVRAALMAAVVLGGFFVDRKVVAGNTVAAAAALVLCYDTNQLFSIGFQLSFAVVIAIVWVADPLLKWLMRWCEPDPFLPRSLVSGAHKIWERSWGGAARGLSVSLAAWCGSLLLILPYFHLVTPVSLLANLVVVPLAFFVLAVGLMSLLVAPLAPWIAVVFNNANWSLASAILASVGLFARVPAGHFYVARPHWPTGPVEMTALDVGPGAAVHFRSRAADWLLDCGPERDFKRTVRSYLRSRGVNGLDGLLLTHGDSMHIGAAASVLRTFRPARLIDTPVPDRSRIHQALIVQLSEQRIARQLCAAGGEFDFGRDATARVIFPPPSQRARAADDQTMVAQLLLRNRWRVLLMSDSGEATERLLLASGEDLRSDILIKGQHHSGRSGSAHFIDAVQPQVIVASSPRFPENERLKADWAEMVTARGIKLLRQDETGAVTLRFHRDRWEAIPHLGGGTFRSTSR</sequence>
<keyword evidence="4 6" id="KW-1133">Transmembrane helix</keyword>
<evidence type="ECO:0000259" key="7">
    <source>
        <dbReference type="Pfam" id="PF03772"/>
    </source>
</evidence>
<dbReference type="PANTHER" id="PTHR30619:SF1">
    <property type="entry name" value="RECOMBINATION PROTEIN 2"/>
    <property type="match status" value="1"/>
</dbReference>
<feature type="transmembrane region" description="Helical" evidence="6">
    <location>
        <begin position="280"/>
        <end position="299"/>
    </location>
</feature>
<proteinExistence type="predicted"/>
<evidence type="ECO:0000313" key="9">
    <source>
        <dbReference type="EMBL" id="CAA9238377.1"/>
    </source>
</evidence>
<dbReference type="NCBIfam" id="TIGR00360">
    <property type="entry name" value="ComEC_N-term"/>
    <property type="match status" value="1"/>
</dbReference>
<evidence type="ECO:0000256" key="2">
    <source>
        <dbReference type="ARBA" id="ARBA00022475"/>
    </source>
</evidence>
<keyword evidence="5 6" id="KW-0472">Membrane</keyword>
<accession>A0A6J4I0H0</accession>
<gene>
    <name evidence="9" type="ORF">AVDCRST_MAG42-1550</name>
</gene>
<dbReference type="PANTHER" id="PTHR30619">
    <property type="entry name" value="DNA INTERNALIZATION/COMPETENCE PROTEIN COMEC/REC2"/>
    <property type="match status" value="1"/>
</dbReference>
<comment type="subcellular location">
    <subcellularLocation>
        <location evidence="1">Cell membrane</location>
        <topology evidence="1">Multi-pass membrane protein</topology>
    </subcellularLocation>
</comment>
<feature type="transmembrane region" description="Helical" evidence="6">
    <location>
        <begin position="250"/>
        <end position="268"/>
    </location>
</feature>
<evidence type="ECO:0000256" key="4">
    <source>
        <dbReference type="ARBA" id="ARBA00022989"/>
    </source>
</evidence>
<feature type="transmembrane region" description="Helical" evidence="6">
    <location>
        <begin position="305"/>
        <end position="336"/>
    </location>
</feature>
<keyword evidence="2" id="KW-1003">Cell membrane</keyword>
<keyword evidence="3 6" id="KW-0812">Transmembrane</keyword>
<dbReference type="InterPro" id="IPR035681">
    <property type="entry name" value="ComA-like_MBL"/>
</dbReference>
<dbReference type="AlphaFoldDB" id="A0A6J4I0H0"/>
<dbReference type="Pfam" id="PF13567">
    <property type="entry name" value="DUF4131"/>
    <property type="match status" value="1"/>
</dbReference>
<dbReference type="Pfam" id="PF03772">
    <property type="entry name" value="Competence"/>
    <property type="match status" value="1"/>
</dbReference>
<reference evidence="9" key="1">
    <citation type="submission" date="2020-02" db="EMBL/GenBank/DDBJ databases">
        <authorList>
            <person name="Meier V. D."/>
        </authorList>
    </citation>
    <scope>NUCLEOTIDE SEQUENCE</scope>
    <source>
        <strain evidence="9">AVDCRST_MAG42</strain>
    </source>
</reference>
<dbReference type="SUPFAM" id="SSF56281">
    <property type="entry name" value="Metallo-hydrolase/oxidoreductase"/>
    <property type="match status" value="1"/>
</dbReference>
<dbReference type="Gene3D" id="3.60.15.10">
    <property type="entry name" value="Ribonuclease Z/Hydroxyacylglutathione hydrolase-like"/>
    <property type="match status" value="1"/>
</dbReference>
<feature type="transmembrane region" description="Helical" evidence="6">
    <location>
        <begin position="401"/>
        <end position="420"/>
    </location>
</feature>
<dbReference type="CDD" id="cd07731">
    <property type="entry name" value="ComA-like_MBL-fold"/>
    <property type="match status" value="1"/>
</dbReference>
<evidence type="ECO:0000256" key="6">
    <source>
        <dbReference type="SAM" id="Phobius"/>
    </source>
</evidence>
<dbReference type="EMBL" id="CADCTA010000061">
    <property type="protein sequence ID" value="CAA9238377.1"/>
    <property type="molecule type" value="Genomic_DNA"/>
</dbReference>
<evidence type="ECO:0000256" key="5">
    <source>
        <dbReference type="ARBA" id="ARBA00023136"/>
    </source>
</evidence>
<dbReference type="InterPro" id="IPR052159">
    <property type="entry name" value="Competence_DNA_uptake"/>
</dbReference>
<organism evidence="9">
    <name type="scientific">uncultured Chthoniobacterales bacterium</name>
    <dbReference type="NCBI Taxonomy" id="1836801"/>
    <lineage>
        <taxon>Bacteria</taxon>
        <taxon>Pseudomonadati</taxon>
        <taxon>Verrucomicrobiota</taxon>
        <taxon>Spartobacteria</taxon>
        <taxon>Chthoniobacterales</taxon>
        <taxon>environmental samples</taxon>
    </lineage>
</organism>
<evidence type="ECO:0008006" key="10">
    <source>
        <dbReference type="Google" id="ProtNLM"/>
    </source>
</evidence>
<evidence type="ECO:0000256" key="3">
    <source>
        <dbReference type="ARBA" id="ARBA00022692"/>
    </source>
</evidence>
<dbReference type="InterPro" id="IPR025405">
    <property type="entry name" value="DUF4131"/>
</dbReference>
<protein>
    <recommendedName>
        <fullName evidence="10">DNA internalization-related competence protein ComEC/Rec2</fullName>
    </recommendedName>
</protein>
<feature type="transmembrane region" description="Helical" evidence="6">
    <location>
        <begin position="432"/>
        <end position="459"/>
    </location>
</feature>
<feature type="transmembrane region" description="Helical" evidence="6">
    <location>
        <begin position="343"/>
        <end position="362"/>
    </location>
</feature>
<feature type="domain" description="ComEC/Rec2-related protein" evidence="7">
    <location>
        <begin position="228"/>
        <end position="495"/>
    </location>
</feature>